<evidence type="ECO:0000313" key="2">
    <source>
        <dbReference type="EMBL" id="JAP49709.1"/>
    </source>
</evidence>
<reference evidence="2" key="1">
    <citation type="submission" date="2016-01" db="EMBL/GenBank/DDBJ databases">
        <title>Reference transcriptome for the parasite Schistocephalus solidus: insights into the molecular evolution of parasitism.</title>
        <authorList>
            <person name="Hebert F.O."/>
            <person name="Grambauer S."/>
            <person name="Barber I."/>
            <person name="Landry C.R."/>
            <person name="Aubin-Horth N."/>
        </authorList>
    </citation>
    <scope>NUCLEOTIDE SEQUENCE</scope>
</reference>
<feature type="region of interest" description="Disordered" evidence="1">
    <location>
        <begin position="96"/>
        <end position="136"/>
    </location>
</feature>
<evidence type="ECO:0000256" key="1">
    <source>
        <dbReference type="SAM" id="MobiDB-lite"/>
    </source>
</evidence>
<sequence length="440" mass="47582">MIIGADQKEVVLEDFEDLLPPFLLSEQASSSRMTSRTSSLAGSVSSCISSAKPNFLPVHGHKPAGESTGTTTSVTDDCSDCSSDVVIVEECEISSRAGRAKARRQSSRILRTRSLNAIQPRPASKNSRLARKSRRSTLIPSKRPMKTCLRGTVEADASRHASMTTLRRSTSMDAIAMEALIDNEPTSHNSAPQSGSAGLPHVHDLIDCAALAGATLLASAKQSLLLDRVTDHQRANAVVNGGVSSRRKASLAASSLSPPISKESLSSLFARALGNGGDAASAWSSSQYCAAGIMAMHHLQHPFLYPWEKDEDRVAGGEWRSRRDCYQTVLAALEEAEKAETVRENSPQPSFSPCLSSASDCENDPTMFRRRVEGKRSVLPRRDYSPLPPPHSTGGTLKEDLMKCLSSLEPWVLGYRWPATSASVTGSDERLSPQKMTFWL</sequence>
<dbReference type="AlphaFoldDB" id="A0A0X3PCZ0"/>
<name>A0A0X3PCZ0_SCHSO</name>
<accession>A0A0X3PCZ0</accession>
<gene>
    <name evidence="2" type="ORF">TR132710</name>
</gene>
<feature type="compositionally biased region" description="Polar residues" evidence="1">
    <location>
        <begin position="107"/>
        <end position="117"/>
    </location>
</feature>
<proteinExistence type="predicted"/>
<protein>
    <submittedName>
        <fullName evidence="2">Uncharacterized protein</fullName>
    </submittedName>
</protein>
<organism evidence="2">
    <name type="scientific">Schistocephalus solidus</name>
    <name type="common">Tapeworm</name>
    <dbReference type="NCBI Taxonomy" id="70667"/>
    <lineage>
        <taxon>Eukaryota</taxon>
        <taxon>Metazoa</taxon>
        <taxon>Spiralia</taxon>
        <taxon>Lophotrochozoa</taxon>
        <taxon>Platyhelminthes</taxon>
        <taxon>Cestoda</taxon>
        <taxon>Eucestoda</taxon>
        <taxon>Diphyllobothriidea</taxon>
        <taxon>Diphyllobothriidae</taxon>
        <taxon>Schistocephalus</taxon>
    </lineage>
</organism>
<dbReference type="EMBL" id="GEEE01013516">
    <property type="protein sequence ID" value="JAP49709.1"/>
    <property type="molecule type" value="Transcribed_RNA"/>
</dbReference>